<dbReference type="InterPro" id="IPR047130">
    <property type="entry name" value="7TM_GPCR_Srsx_nematod"/>
</dbReference>
<dbReference type="Proteomes" id="UP000887574">
    <property type="component" value="Unplaced"/>
</dbReference>
<evidence type="ECO:0000256" key="1">
    <source>
        <dbReference type="ARBA" id="ARBA00004370"/>
    </source>
</evidence>
<dbReference type="Gene3D" id="1.20.1070.10">
    <property type="entry name" value="Rhodopsin 7-helix transmembrane proteins"/>
    <property type="match status" value="1"/>
</dbReference>
<sequence length="111" mass="12217">MPPLMLVIYVIRVIIPTIGIFTNIALIIVTYRNKSLRTTCNILIALGATANLFYDLGYIVSPILFATGIKFIPASSCFYFQLLSIYGVCSSAFFLLTVGLDRLVCIIAPTM</sequence>
<dbReference type="InterPro" id="IPR017452">
    <property type="entry name" value="GPCR_Rhodpsn_7TM"/>
</dbReference>
<evidence type="ECO:0000256" key="4">
    <source>
        <dbReference type="ARBA" id="ARBA00023136"/>
    </source>
</evidence>
<dbReference type="PANTHER" id="PTHR23360">
    <property type="entry name" value="G-PROTEIN COUPLED RECEPTORS FAMILY 1 PROFILE DOMAIN-CONTAINING PROTEIN-RELATED"/>
    <property type="match status" value="1"/>
</dbReference>
<keyword evidence="4 5" id="KW-0472">Membrane</keyword>
<dbReference type="GO" id="GO:0016020">
    <property type="term" value="C:membrane"/>
    <property type="evidence" value="ECO:0007669"/>
    <property type="project" value="UniProtKB-SubCell"/>
</dbReference>
<name>A0A915DUN4_9BILA</name>
<evidence type="ECO:0000256" key="3">
    <source>
        <dbReference type="ARBA" id="ARBA00022989"/>
    </source>
</evidence>
<proteinExistence type="predicted"/>
<dbReference type="WBParaSite" id="jg23132">
    <property type="protein sequence ID" value="jg23132"/>
    <property type="gene ID" value="jg23132"/>
</dbReference>
<feature type="domain" description="G-protein coupled receptors family 1 profile" evidence="6">
    <location>
        <begin position="22"/>
        <end position="111"/>
    </location>
</feature>
<evidence type="ECO:0000259" key="6">
    <source>
        <dbReference type="PROSITE" id="PS50262"/>
    </source>
</evidence>
<dbReference type="PROSITE" id="PS50262">
    <property type="entry name" value="G_PROTEIN_RECEP_F1_2"/>
    <property type="match status" value="1"/>
</dbReference>
<feature type="transmembrane region" description="Helical" evidence="5">
    <location>
        <begin position="6"/>
        <end position="31"/>
    </location>
</feature>
<keyword evidence="2 5" id="KW-0812">Transmembrane</keyword>
<organism evidence="7 8">
    <name type="scientific">Ditylenchus dipsaci</name>
    <dbReference type="NCBI Taxonomy" id="166011"/>
    <lineage>
        <taxon>Eukaryota</taxon>
        <taxon>Metazoa</taxon>
        <taxon>Ecdysozoa</taxon>
        <taxon>Nematoda</taxon>
        <taxon>Chromadorea</taxon>
        <taxon>Rhabditida</taxon>
        <taxon>Tylenchina</taxon>
        <taxon>Tylenchomorpha</taxon>
        <taxon>Sphaerularioidea</taxon>
        <taxon>Anguinidae</taxon>
        <taxon>Anguininae</taxon>
        <taxon>Ditylenchus</taxon>
    </lineage>
</organism>
<evidence type="ECO:0000313" key="7">
    <source>
        <dbReference type="Proteomes" id="UP000887574"/>
    </source>
</evidence>
<evidence type="ECO:0000256" key="2">
    <source>
        <dbReference type="ARBA" id="ARBA00022692"/>
    </source>
</evidence>
<dbReference type="AlphaFoldDB" id="A0A915DUN4"/>
<keyword evidence="3 5" id="KW-1133">Transmembrane helix</keyword>
<reference evidence="8" key="1">
    <citation type="submission" date="2022-11" db="UniProtKB">
        <authorList>
            <consortium name="WormBaseParasite"/>
        </authorList>
    </citation>
    <scope>IDENTIFICATION</scope>
</reference>
<evidence type="ECO:0000313" key="8">
    <source>
        <dbReference type="WBParaSite" id="jg23132"/>
    </source>
</evidence>
<dbReference type="Pfam" id="PF10320">
    <property type="entry name" value="7TM_GPCR_Srsx"/>
    <property type="match status" value="1"/>
</dbReference>
<accession>A0A915DUN4</accession>
<feature type="transmembrane region" description="Helical" evidence="5">
    <location>
        <begin position="78"/>
        <end position="100"/>
    </location>
</feature>
<comment type="subcellular location">
    <subcellularLocation>
        <location evidence="1">Membrane</location>
    </subcellularLocation>
</comment>
<dbReference type="PANTHER" id="PTHR23360:SF5">
    <property type="entry name" value="G-PROTEIN COUPLED RECEPTORS FAMILY 1 PROFILE DOMAIN-CONTAINING PROTEIN"/>
    <property type="match status" value="1"/>
</dbReference>
<keyword evidence="7" id="KW-1185">Reference proteome</keyword>
<evidence type="ECO:0000256" key="5">
    <source>
        <dbReference type="SAM" id="Phobius"/>
    </source>
</evidence>
<feature type="transmembrane region" description="Helical" evidence="5">
    <location>
        <begin position="43"/>
        <end position="66"/>
    </location>
</feature>
<dbReference type="SUPFAM" id="SSF81321">
    <property type="entry name" value="Family A G protein-coupled receptor-like"/>
    <property type="match status" value="1"/>
</dbReference>
<dbReference type="InterPro" id="IPR019424">
    <property type="entry name" value="7TM_GPCR_Srsx"/>
</dbReference>
<protein>
    <submittedName>
        <fullName evidence="8">G-protein coupled receptors family 1 profile domain-containing protein</fullName>
    </submittedName>
</protein>